<evidence type="ECO:0000313" key="5">
    <source>
        <dbReference type="Proteomes" id="UP000659654"/>
    </source>
</evidence>
<proteinExistence type="inferred from homology"/>
<dbReference type="WBParaSite" id="BXY_1703500.1">
    <property type="protein sequence ID" value="BXY_1703500.1"/>
    <property type="gene ID" value="BXY_1703500"/>
</dbReference>
<dbReference type="Proteomes" id="UP000095284">
    <property type="component" value="Unplaced"/>
</dbReference>
<dbReference type="PANTHER" id="PTHR11802">
    <property type="entry name" value="SERINE PROTEASE FAMILY S10 SERINE CARBOXYPEPTIDASE"/>
    <property type="match status" value="1"/>
</dbReference>
<dbReference type="Proteomes" id="UP000659654">
    <property type="component" value="Unassembled WGS sequence"/>
</dbReference>
<feature type="chain" id="PRO_5036022272" evidence="2">
    <location>
        <begin position="17"/>
        <end position="412"/>
    </location>
</feature>
<dbReference type="Gene3D" id="3.40.50.1820">
    <property type="entry name" value="alpha/beta hydrolase"/>
    <property type="match status" value="1"/>
</dbReference>
<dbReference type="InterPro" id="IPR001563">
    <property type="entry name" value="Peptidase_S10"/>
</dbReference>
<dbReference type="PANTHER" id="PTHR11802:SF201">
    <property type="entry name" value="CARBOXYPEPTIDASE"/>
    <property type="match status" value="1"/>
</dbReference>
<accession>A0A1I7SVF9</accession>
<keyword evidence="2" id="KW-0732">Signal</keyword>
<keyword evidence="5" id="KW-1185">Reference proteome</keyword>
<gene>
    <name evidence="3" type="ORF">BXYJ_LOCUS5127</name>
</gene>
<name>A0A1I7SVF9_BURXY</name>
<dbReference type="EMBL" id="CAJFDI010000002">
    <property type="protein sequence ID" value="CAD5217622.1"/>
    <property type="molecule type" value="Genomic_DNA"/>
</dbReference>
<dbReference type="GO" id="GO:0004185">
    <property type="term" value="F:serine-type carboxypeptidase activity"/>
    <property type="evidence" value="ECO:0007669"/>
    <property type="project" value="InterPro"/>
</dbReference>
<dbReference type="EMBL" id="CAJFCV020000002">
    <property type="protein sequence ID" value="CAG9101395.1"/>
    <property type="molecule type" value="Genomic_DNA"/>
</dbReference>
<reference evidence="6" key="1">
    <citation type="submission" date="2016-11" db="UniProtKB">
        <authorList>
            <consortium name="WormBaseParasite"/>
        </authorList>
    </citation>
    <scope>IDENTIFICATION</scope>
</reference>
<dbReference type="GO" id="GO:0006508">
    <property type="term" value="P:proteolysis"/>
    <property type="evidence" value="ECO:0007669"/>
    <property type="project" value="InterPro"/>
</dbReference>
<evidence type="ECO:0000313" key="3">
    <source>
        <dbReference type="EMBL" id="CAD5217622.1"/>
    </source>
</evidence>
<dbReference type="AlphaFoldDB" id="A0A1I7SVF9"/>
<evidence type="ECO:0000313" key="6">
    <source>
        <dbReference type="WBParaSite" id="BXY_1703500.1"/>
    </source>
</evidence>
<evidence type="ECO:0000256" key="2">
    <source>
        <dbReference type="SAM" id="SignalP"/>
    </source>
</evidence>
<dbReference type="eggNOG" id="KOG1282">
    <property type="taxonomic scope" value="Eukaryota"/>
</dbReference>
<feature type="signal peptide" evidence="2">
    <location>
        <begin position="1"/>
        <end position="16"/>
    </location>
</feature>
<evidence type="ECO:0000256" key="1">
    <source>
        <dbReference type="ARBA" id="ARBA00009431"/>
    </source>
</evidence>
<protein>
    <submittedName>
        <fullName evidence="3">(pine wood nematode) hypothetical protein</fullName>
    </submittedName>
</protein>
<dbReference type="SMR" id="A0A1I7SVF9"/>
<evidence type="ECO:0000313" key="4">
    <source>
        <dbReference type="Proteomes" id="UP000095284"/>
    </source>
</evidence>
<dbReference type="Proteomes" id="UP000582659">
    <property type="component" value="Unassembled WGS sequence"/>
</dbReference>
<dbReference type="InterPro" id="IPR029058">
    <property type="entry name" value="AB_hydrolase_fold"/>
</dbReference>
<dbReference type="OrthoDB" id="443318at2759"/>
<reference evidence="3" key="2">
    <citation type="submission" date="2020-09" db="EMBL/GenBank/DDBJ databases">
        <authorList>
            <person name="Kikuchi T."/>
        </authorList>
    </citation>
    <scope>NUCLEOTIDE SEQUENCE</scope>
    <source>
        <strain evidence="3">Ka4C1</strain>
    </source>
</reference>
<dbReference type="Pfam" id="PF00450">
    <property type="entry name" value="Peptidase_S10"/>
    <property type="match status" value="1"/>
</dbReference>
<organism evidence="4 6">
    <name type="scientific">Bursaphelenchus xylophilus</name>
    <name type="common">Pinewood nematode worm</name>
    <name type="synonym">Aphelenchoides xylophilus</name>
    <dbReference type="NCBI Taxonomy" id="6326"/>
    <lineage>
        <taxon>Eukaryota</taxon>
        <taxon>Metazoa</taxon>
        <taxon>Ecdysozoa</taxon>
        <taxon>Nematoda</taxon>
        <taxon>Chromadorea</taxon>
        <taxon>Rhabditida</taxon>
        <taxon>Tylenchina</taxon>
        <taxon>Tylenchomorpha</taxon>
        <taxon>Aphelenchoidea</taxon>
        <taxon>Aphelenchoididae</taxon>
        <taxon>Bursaphelenchus</taxon>
    </lineage>
</organism>
<comment type="similarity">
    <text evidence="1">Belongs to the peptidase S10 family.</text>
</comment>
<dbReference type="SUPFAM" id="SSF53474">
    <property type="entry name" value="alpha/beta-Hydrolases"/>
    <property type="match status" value="1"/>
</dbReference>
<sequence>MILLCLLAIATAFVHCDIKDDHEIKSLPGLTVTPKFKQYAGYLNVSTTRKLSYWLVESQNDTEKDPLLLWLNGGPGCSSFFGTVIENGPFRLDPGDHVELVLKENPHAYNTFANVLYLESPAGVGFSVTDNPDYVNDDNTTAIDNLAFLKAFLEVHPNFKGRDFYISGFSYAGAYVPTLAEKVLEAGDSLALKLKGLAMGNAVTKKKWQLKFSLPIYAFHGLRSSLQFGEWMKKYCPTGFENYCGDEIADADFVMDPGVNAYDISQKCGSDTACAGSGMSHYFNQPEVKKALHFDDQAWTYCKGLNYNQFNDMEPIVRGILDKKIKVLYFYGNLDTICPFIDGDLFTRKIGGVGQSDHWFVDGNYGGTRTVYPNNLIFTTIAGAGHPTALGKPKQMANVLRKFINDISDWNE</sequence>
<dbReference type="PRINTS" id="PR00724">
    <property type="entry name" value="CRBOXYPTASEC"/>
</dbReference>